<dbReference type="Pfam" id="PF01799">
    <property type="entry name" value="Fer2_2"/>
    <property type="match status" value="1"/>
</dbReference>
<dbReference type="STRING" id="568872.GA0070624_3929"/>
<organism evidence="8 9">
    <name type="scientific">Micromonospora rhizosphaerae</name>
    <dbReference type="NCBI Taxonomy" id="568872"/>
    <lineage>
        <taxon>Bacteria</taxon>
        <taxon>Bacillati</taxon>
        <taxon>Actinomycetota</taxon>
        <taxon>Actinomycetes</taxon>
        <taxon>Micromonosporales</taxon>
        <taxon>Micromonosporaceae</taxon>
        <taxon>Micromonospora</taxon>
    </lineage>
</organism>
<dbReference type="SUPFAM" id="SSF54292">
    <property type="entry name" value="2Fe-2S ferredoxin-like"/>
    <property type="match status" value="1"/>
</dbReference>
<dbReference type="AlphaFoldDB" id="A0A1C6SJX5"/>
<evidence type="ECO:0000256" key="4">
    <source>
        <dbReference type="ARBA" id="ARBA00023004"/>
    </source>
</evidence>
<feature type="region of interest" description="Disordered" evidence="6">
    <location>
        <begin position="164"/>
        <end position="196"/>
    </location>
</feature>
<evidence type="ECO:0000313" key="8">
    <source>
        <dbReference type="EMBL" id="SCL29675.1"/>
    </source>
</evidence>
<dbReference type="FunFam" id="1.10.150.120:FF:000003">
    <property type="entry name" value="Carbon monoxide dehydrogenase, small subunit"/>
    <property type="match status" value="1"/>
</dbReference>
<keyword evidence="4" id="KW-0408">Iron</keyword>
<evidence type="ECO:0000256" key="1">
    <source>
        <dbReference type="ARBA" id="ARBA00022714"/>
    </source>
</evidence>
<accession>A0A1C6SJX5</accession>
<evidence type="ECO:0000256" key="2">
    <source>
        <dbReference type="ARBA" id="ARBA00022723"/>
    </source>
</evidence>
<dbReference type="InterPro" id="IPR036884">
    <property type="entry name" value="2Fe-2S-bd_dom_sf"/>
</dbReference>
<evidence type="ECO:0000256" key="5">
    <source>
        <dbReference type="ARBA" id="ARBA00023014"/>
    </source>
</evidence>
<keyword evidence="2" id="KW-0479">Metal-binding</keyword>
<dbReference type="CDD" id="cd00207">
    <property type="entry name" value="fer2"/>
    <property type="match status" value="1"/>
</dbReference>
<dbReference type="GO" id="GO:0016491">
    <property type="term" value="F:oxidoreductase activity"/>
    <property type="evidence" value="ECO:0007669"/>
    <property type="project" value="UniProtKB-KW"/>
</dbReference>
<protein>
    <submittedName>
        <fullName evidence="8">Carbon-monoxide dehydrogenase small subunit</fullName>
    </submittedName>
</protein>
<dbReference type="RefSeq" id="WP_091343070.1">
    <property type="nucleotide sequence ID" value="NZ_FMHV01000002.1"/>
</dbReference>
<evidence type="ECO:0000259" key="7">
    <source>
        <dbReference type="PROSITE" id="PS51085"/>
    </source>
</evidence>
<sequence length="196" mass="20353">MARISVTVDGIRYADDVPPRTLLVHYLRDQGKVGTVVGCDTSNCGACTVLMTDPDGRAQAVKSCSVLAVQADGRTVTTVEGLAPDGTLHPVQRAFHEKHALQCGFCTPGMVVAAVDLLAENPDPTEEEVRRGLEGNLCRCTGYQNIVRAVLAAAAEVRGVAAANGHGTARPGAGATIPDPAAPVGGERQVEEVART</sequence>
<dbReference type="GO" id="GO:0046872">
    <property type="term" value="F:metal ion binding"/>
    <property type="evidence" value="ECO:0007669"/>
    <property type="project" value="UniProtKB-KW"/>
</dbReference>
<dbReference type="InterPro" id="IPR051452">
    <property type="entry name" value="Diverse_Oxidoreductases"/>
</dbReference>
<dbReference type="InterPro" id="IPR001041">
    <property type="entry name" value="2Fe-2S_ferredoxin-type"/>
</dbReference>
<dbReference type="InterPro" id="IPR036010">
    <property type="entry name" value="2Fe-2S_ferredoxin-like_sf"/>
</dbReference>
<dbReference type="InterPro" id="IPR002888">
    <property type="entry name" value="2Fe-2S-bd"/>
</dbReference>
<evidence type="ECO:0000256" key="3">
    <source>
        <dbReference type="ARBA" id="ARBA00023002"/>
    </source>
</evidence>
<dbReference type="Proteomes" id="UP000199413">
    <property type="component" value="Unassembled WGS sequence"/>
</dbReference>
<reference evidence="9" key="1">
    <citation type="submission" date="2016-06" db="EMBL/GenBank/DDBJ databases">
        <authorList>
            <person name="Varghese N."/>
            <person name="Submissions Spin"/>
        </authorList>
    </citation>
    <scope>NUCLEOTIDE SEQUENCE [LARGE SCALE GENOMIC DNA]</scope>
    <source>
        <strain evidence="9">DSM 45431</strain>
    </source>
</reference>
<proteinExistence type="predicted"/>
<dbReference type="PANTHER" id="PTHR44379:SF5">
    <property type="entry name" value="OXIDOREDUCTASE WITH IRON-SULFUR SUBUNIT"/>
    <property type="match status" value="1"/>
</dbReference>
<keyword evidence="5" id="KW-0411">Iron-sulfur</keyword>
<dbReference type="EMBL" id="FMHV01000002">
    <property type="protein sequence ID" value="SCL29675.1"/>
    <property type="molecule type" value="Genomic_DNA"/>
</dbReference>
<dbReference type="PANTHER" id="PTHR44379">
    <property type="entry name" value="OXIDOREDUCTASE WITH IRON-SULFUR SUBUNIT"/>
    <property type="match status" value="1"/>
</dbReference>
<keyword evidence="9" id="KW-1185">Reference proteome</keyword>
<dbReference type="GO" id="GO:0051537">
    <property type="term" value="F:2 iron, 2 sulfur cluster binding"/>
    <property type="evidence" value="ECO:0007669"/>
    <property type="project" value="UniProtKB-KW"/>
</dbReference>
<keyword evidence="3" id="KW-0560">Oxidoreductase</keyword>
<dbReference type="InterPro" id="IPR012675">
    <property type="entry name" value="Beta-grasp_dom_sf"/>
</dbReference>
<dbReference type="OrthoDB" id="159930at2"/>
<dbReference type="Pfam" id="PF00111">
    <property type="entry name" value="Fer2"/>
    <property type="match status" value="1"/>
</dbReference>
<evidence type="ECO:0000313" key="9">
    <source>
        <dbReference type="Proteomes" id="UP000199413"/>
    </source>
</evidence>
<dbReference type="Gene3D" id="1.10.150.120">
    <property type="entry name" value="[2Fe-2S]-binding domain"/>
    <property type="match status" value="1"/>
</dbReference>
<keyword evidence="1" id="KW-0001">2Fe-2S</keyword>
<gene>
    <name evidence="8" type="ORF">GA0070624_3929</name>
</gene>
<dbReference type="Gene3D" id="3.10.20.30">
    <property type="match status" value="1"/>
</dbReference>
<dbReference type="SUPFAM" id="SSF47741">
    <property type="entry name" value="CO dehydrogenase ISP C-domain like"/>
    <property type="match status" value="1"/>
</dbReference>
<name>A0A1C6SJX5_9ACTN</name>
<dbReference type="PROSITE" id="PS51085">
    <property type="entry name" value="2FE2S_FER_2"/>
    <property type="match status" value="1"/>
</dbReference>
<evidence type="ECO:0000256" key="6">
    <source>
        <dbReference type="SAM" id="MobiDB-lite"/>
    </source>
</evidence>
<feature type="domain" description="2Fe-2S ferredoxin-type" evidence="7">
    <location>
        <begin position="2"/>
        <end position="82"/>
    </location>
</feature>